<dbReference type="EMBL" id="CADIJX010000003">
    <property type="protein sequence ID" value="CAB3649375.1"/>
    <property type="molecule type" value="Genomic_DNA"/>
</dbReference>
<organism evidence="2 3">
    <name type="scientific">Achromobacter pestifer</name>
    <dbReference type="NCBI Taxonomy" id="1353889"/>
    <lineage>
        <taxon>Bacteria</taxon>
        <taxon>Pseudomonadati</taxon>
        <taxon>Pseudomonadota</taxon>
        <taxon>Betaproteobacteria</taxon>
        <taxon>Burkholderiales</taxon>
        <taxon>Alcaligenaceae</taxon>
        <taxon>Achromobacter</taxon>
    </lineage>
</organism>
<feature type="signal peptide" evidence="1">
    <location>
        <begin position="1"/>
        <end position="27"/>
    </location>
</feature>
<protein>
    <recommendedName>
        <fullName evidence="4">Tetratricopeptide repeat protein</fullName>
    </recommendedName>
</protein>
<dbReference type="Proteomes" id="UP000494108">
    <property type="component" value="Unassembled WGS sequence"/>
</dbReference>
<gene>
    <name evidence="2" type="ORF">LMG3431_02735</name>
</gene>
<feature type="chain" id="PRO_5028802370" description="Tetratricopeptide repeat protein" evidence="1">
    <location>
        <begin position="28"/>
        <end position="474"/>
    </location>
</feature>
<dbReference type="Gene3D" id="1.25.40.10">
    <property type="entry name" value="Tetratricopeptide repeat domain"/>
    <property type="match status" value="1"/>
</dbReference>
<name>A0A6S6YWI5_9BURK</name>
<dbReference type="InterPro" id="IPR011990">
    <property type="entry name" value="TPR-like_helical_dom_sf"/>
</dbReference>
<dbReference type="RefSeq" id="WP_175175024.1">
    <property type="nucleotide sequence ID" value="NZ_CADIJX010000003.1"/>
</dbReference>
<sequence length="474" mass="52848">MTSSQHTPITPLVFAAALWLLLPAVQAAETPAPHKSAVHASSPPAGMPQFGVGKHGRSLTLVLPTDGDSIAPAPNTPYRLFVTGKDDSIQNTPSQDGILHGVTDAQGRTAWVWTQLPHAAKDFTLIRRIGDGAWGHFFQLNSSGDNGPLPAWPYIMTMRQRWGEQWVDLGYTTRQGATAYFSHDVPAASLSLSIDAPLIYNRACFAELDAINRKFSQNDPAGAESLINAMQCADTPRQQLDLAHLLLLAGQQDQARHWLLRARQWRFPESLTRTDTELLQDRMNLERLLEMPQLALADSQTLQQRQARRGHAPAGTEPDLANEIAYYLADFPSFLPDAQAQARLSIRNTGPNPYNQGTLGWILALQGDTTEGLRLMHESYRDIPRNEEIVADYGLTLWRNGQPEQAVRLWDEAQAQCVWGRRLHDAMRQAEYPHPYFQPASSDAVNAYRQRCDKPWTKRKTITGRAPGDRTQAS</sequence>
<accession>A0A6S6YWI5</accession>
<proteinExistence type="predicted"/>
<dbReference type="SUPFAM" id="SSF48452">
    <property type="entry name" value="TPR-like"/>
    <property type="match status" value="1"/>
</dbReference>
<dbReference type="AlphaFoldDB" id="A0A6S6YWI5"/>
<evidence type="ECO:0000313" key="2">
    <source>
        <dbReference type="EMBL" id="CAB3649375.1"/>
    </source>
</evidence>
<reference evidence="2 3" key="1">
    <citation type="submission" date="2020-04" db="EMBL/GenBank/DDBJ databases">
        <authorList>
            <person name="De Canck E."/>
        </authorList>
    </citation>
    <scope>NUCLEOTIDE SEQUENCE [LARGE SCALE GENOMIC DNA]</scope>
    <source>
        <strain evidence="2 3">LMG 3431</strain>
    </source>
</reference>
<evidence type="ECO:0008006" key="4">
    <source>
        <dbReference type="Google" id="ProtNLM"/>
    </source>
</evidence>
<keyword evidence="1" id="KW-0732">Signal</keyword>
<keyword evidence="3" id="KW-1185">Reference proteome</keyword>
<evidence type="ECO:0000256" key="1">
    <source>
        <dbReference type="SAM" id="SignalP"/>
    </source>
</evidence>
<evidence type="ECO:0000313" key="3">
    <source>
        <dbReference type="Proteomes" id="UP000494108"/>
    </source>
</evidence>